<dbReference type="PANTHER" id="PTHR42781">
    <property type="entry name" value="SPERMIDINE/PUTRESCINE IMPORT ATP-BINDING PROTEIN POTA"/>
    <property type="match status" value="1"/>
</dbReference>
<dbReference type="Pfam" id="PF00005">
    <property type="entry name" value="ABC_tran"/>
    <property type="match status" value="1"/>
</dbReference>
<evidence type="ECO:0000256" key="2">
    <source>
        <dbReference type="ARBA" id="ARBA00022741"/>
    </source>
</evidence>
<feature type="domain" description="ABC transporter" evidence="4">
    <location>
        <begin position="18"/>
        <end position="248"/>
    </location>
</feature>
<name>A0A7X6JWF0_9RHOB</name>
<gene>
    <name evidence="5" type="ORF">HCU73_03380</name>
</gene>
<dbReference type="SUPFAM" id="SSF50331">
    <property type="entry name" value="MOP-like"/>
    <property type="match status" value="1"/>
</dbReference>
<comment type="caution">
    <text evidence="5">The sequence shown here is derived from an EMBL/GenBank/DDBJ whole genome shotgun (WGS) entry which is preliminary data.</text>
</comment>
<proteinExistence type="predicted"/>
<evidence type="ECO:0000313" key="5">
    <source>
        <dbReference type="EMBL" id="NKX43620.1"/>
    </source>
</evidence>
<keyword evidence="2" id="KW-0547">Nucleotide-binding</keyword>
<dbReference type="Gene3D" id="2.40.50.100">
    <property type="match status" value="1"/>
</dbReference>
<dbReference type="GO" id="GO:0016887">
    <property type="term" value="F:ATP hydrolysis activity"/>
    <property type="evidence" value="ECO:0007669"/>
    <property type="project" value="InterPro"/>
</dbReference>
<keyword evidence="3 5" id="KW-0067">ATP-binding</keyword>
<dbReference type="SUPFAM" id="SSF52540">
    <property type="entry name" value="P-loop containing nucleoside triphosphate hydrolases"/>
    <property type="match status" value="1"/>
</dbReference>
<dbReference type="Proteomes" id="UP000526408">
    <property type="component" value="Unassembled WGS sequence"/>
</dbReference>
<dbReference type="InterPro" id="IPR013611">
    <property type="entry name" value="Transp-assoc_OB_typ2"/>
</dbReference>
<dbReference type="InterPro" id="IPR050093">
    <property type="entry name" value="ABC_SmlMolc_Importer"/>
</dbReference>
<dbReference type="InterPro" id="IPR008995">
    <property type="entry name" value="Mo/tungstate-bd_C_term_dom"/>
</dbReference>
<dbReference type="GO" id="GO:0043190">
    <property type="term" value="C:ATP-binding cassette (ABC) transporter complex"/>
    <property type="evidence" value="ECO:0007669"/>
    <property type="project" value="InterPro"/>
</dbReference>
<dbReference type="InterPro" id="IPR003439">
    <property type="entry name" value="ABC_transporter-like_ATP-bd"/>
</dbReference>
<evidence type="ECO:0000313" key="6">
    <source>
        <dbReference type="Proteomes" id="UP000526408"/>
    </source>
</evidence>
<dbReference type="FunFam" id="3.40.50.300:FF:000425">
    <property type="entry name" value="Probable ABC transporter, ATP-binding subunit"/>
    <property type="match status" value="1"/>
</dbReference>
<keyword evidence="1" id="KW-0813">Transport</keyword>
<evidence type="ECO:0000256" key="1">
    <source>
        <dbReference type="ARBA" id="ARBA00022448"/>
    </source>
</evidence>
<organism evidence="5 6">
    <name type="scientific">Roseicyclus persicicus</name>
    <dbReference type="NCBI Taxonomy" id="2650661"/>
    <lineage>
        <taxon>Bacteria</taxon>
        <taxon>Pseudomonadati</taxon>
        <taxon>Pseudomonadota</taxon>
        <taxon>Alphaproteobacteria</taxon>
        <taxon>Rhodobacterales</taxon>
        <taxon>Roseobacteraceae</taxon>
        <taxon>Roseicyclus</taxon>
    </lineage>
</organism>
<dbReference type="PROSITE" id="PS00211">
    <property type="entry name" value="ABC_TRANSPORTER_1"/>
    <property type="match status" value="1"/>
</dbReference>
<dbReference type="InterPro" id="IPR027417">
    <property type="entry name" value="P-loop_NTPase"/>
</dbReference>
<reference evidence="5 6" key="1">
    <citation type="submission" date="2020-04" db="EMBL/GenBank/DDBJ databases">
        <authorList>
            <person name="Yoon J."/>
        </authorList>
    </citation>
    <scope>NUCLEOTIDE SEQUENCE [LARGE SCALE GENOMIC DNA]</scope>
    <source>
        <strain evidence="5 6">KMU-115</strain>
    </source>
</reference>
<protein>
    <submittedName>
        <fullName evidence="5">ABC transporter ATP-binding protein</fullName>
    </submittedName>
</protein>
<dbReference type="GO" id="GO:0022857">
    <property type="term" value="F:transmembrane transporter activity"/>
    <property type="evidence" value="ECO:0007669"/>
    <property type="project" value="InterPro"/>
</dbReference>
<dbReference type="Gene3D" id="3.40.50.300">
    <property type="entry name" value="P-loop containing nucleotide triphosphate hydrolases"/>
    <property type="match status" value="1"/>
</dbReference>
<sequence length="359" mass="38364">MQGPTGPATSVATTSPVLRIGGVGKRFGTFTVLDDCSLDVAEGEIVTLLGPSGCGKTTLLRCIAGFWDADSGSITIDGQDMARVPVNRRPVGVVFQSYALFPHLTVARNVGYALRMQGVPRAEAARRVAAALETVSLTGFEDRYPAQLSGGQQQRVAIARVLVMEPRVLLLDEPFNALDAKLRGTMQVELRQLIKSLGLTSIFVTHDQEEALTMSDRIAVMRAGRIEQAAPPDEIFDRPATAYVADFIGSSNFWPSLVADGRVSLPDGQSVATGLRGAVRVMARPHNLQIAPPAAGPWQGRVAFQRSVGPLVEYHVETEGGDAMVKVVAMRRAQDRGFADGTAVSLRIVDPALCAVYPA</sequence>
<dbReference type="AlphaFoldDB" id="A0A7X6JWF0"/>
<dbReference type="Pfam" id="PF08402">
    <property type="entry name" value="TOBE_2"/>
    <property type="match status" value="1"/>
</dbReference>
<dbReference type="PROSITE" id="PS50893">
    <property type="entry name" value="ABC_TRANSPORTER_2"/>
    <property type="match status" value="1"/>
</dbReference>
<dbReference type="InterPro" id="IPR003593">
    <property type="entry name" value="AAA+_ATPase"/>
</dbReference>
<dbReference type="PANTHER" id="PTHR42781:SF4">
    <property type="entry name" value="SPERMIDINE_PUTRESCINE IMPORT ATP-BINDING PROTEIN POTA"/>
    <property type="match status" value="1"/>
</dbReference>
<evidence type="ECO:0000259" key="4">
    <source>
        <dbReference type="PROSITE" id="PS50893"/>
    </source>
</evidence>
<dbReference type="GO" id="GO:0015697">
    <property type="term" value="P:quaternary ammonium group transport"/>
    <property type="evidence" value="ECO:0007669"/>
    <property type="project" value="UniProtKB-ARBA"/>
</dbReference>
<keyword evidence="6" id="KW-1185">Reference proteome</keyword>
<evidence type="ECO:0000256" key="3">
    <source>
        <dbReference type="ARBA" id="ARBA00022840"/>
    </source>
</evidence>
<dbReference type="GO" id="GO:0005524">
    <property type="term" value="F:ATP binding"/>
    <property type="evidence" value="ECO:0007669"/>
    <property type="project" value="UniProtKB-KW"/>
</dbReference>
<dbReference type="EMBL" id="JAAZQQ010000001">
    <property type="protein sequence ID" value="NKX43620.1"/>
    <property type="molecule type" value="Genomic_DNA"/>
</dbReference>
<accession>A0A7X6JWF0</accession>
<dbReference type="InterPro" id="IPR017871">
    <property type="entry name" value="ABC_transporter-like_CS"/>
</dbReference>
<dbReference type="SMART" id="SM00382">
    <property type="entry name" value="AAA"/>
    <property type="match status" value="1"/>
</dbReference>